<comment type="caution">
    <text evidence="4">The sequence shown here is derived from an EMBL/GenBank/DDBJ whole genome shotgun (WGS) entry which is preliminary data.</text>
</comment>
<dbReference type="GO" id="GO:0051684">
    <property type="term" value="P:maintenance of Golgi location"/>
    <property type="evidence" value="ECO:0000318"/>
    <property type="project" value="GO_Central"/>
</dbReference>
<evidence type="ECO:0000313" key="5">
    <source>
        <dbReference type="Proteomes" id="UP000002195"/>
    </source>
</evidence>
<evidence type="ECO:0000313" key="4">
    <source>
        <dbReference type="EMBL" id="EAL66907.1"/>
    </source>
</evidence>
<feature type="region of interest" description="Disordered" evidence="2">
    <location>
        <begin position="66"/>
        <end position="93"/>
    </location>
</feature>
<dbReference type="InterPro" id="IPR016098">
    <property type="entry name" value="CAP/MinC_C"/>
</dbReference>
<feature type="compositionally biased region" description="Low complexity" evidence="2">
    <location>
        <begin position="263"/>
        <end position="288"/>
    </location>
</feature>
<dbReference type="PROSITE" id="PS51329">
    <property type="entry name" value="C_CAP_COFACTOR_C"/>
    <property type="match status" value="1"/>
</dbReference>
<dbReference type="KEGG" id="ddi:DDB_G0281221"/>
<dbReference type="RefSeq" id="XP_640894.1">
    <property type="nucleotide sequence ID" value="XM_635802.1"/>
</dbReference>
<organism evidence="4 5">
    <name type="scientific">Dictyostelium discoideum</name>
    <name type="common">Social amoeba</name>
    <dbReference type="NCBI Taxonomy" id="44689"/>
    <lineage>
        <taxon>Eukaryota</taxon>
        <taxon>Amoebozoa</taxon>
        <taxon>Evosea</taxon>
        <taxon>Eumycetozoa</taxon>
        <taxon>Dictyostelia</taxon>
        <taxon>Dictyosteliales</taxon>
        <taxon>Dictyosteliaceae</taxon>
        <taxon>Dictyostelium</taxon>
    </lineage>
</organism>
<accession>Q54U82</accession>
<name>Q54U82_DICDI</name>
<dbReference type="eggNOG" id="KOG4416">
    <property type="taxonomic scope" value="Eukaryota"/>
</dbReference>
<dbReference type="InParanoid" id="Q54U82"/>
<dbReference type="HOGENOM" id="CLU_620279_0_0_1"/>
<dbReference type="EMBL" id="AAFI02000040">
    <property type="protein sequence ID" value="EAL66907.1"/>
    <property type="molecule type" value="Genomic_DNA"/>
</dbReference>
<dbReference type="GeneID" id="8622951"/>
<dbReference type="PaxDb" id="44689-DDB0266637"/>
<sequence>MIMNQFNYTCNVINQFKKTVLKTEQDFIGAPNGIINVNENNLDSPTLPKNYHLQSPTKLPYSAYIANHNNNNSNNNSNNTNNSNNNNNNSSNNFNINGVSSLSPILSPTSINNTNSPLLTSVNGGNTGSGLSVKLNLSNNKKSTIYILVNIAICTISNCHDSIIILGPCIDFIELSDCSKLTIISITKSIRIKSSNNISLYICCNQKPIIASDCIAIKLAPYNTHYPNLEQQLITSKLSTTLSNNCWNTPIILNSFSPLNSPNITNTDTNTNNNNSNNNNNNNNNKNNGIYLTIPPKLPLEPLDSNSNNNNNNNNNNNKNNEDNIENCDNDNDNENENEIKDEKIISNIYSILDAEEFFPFTVPFLIKGKTKNNPCELPLNYVKCLASKTNSVHSLHKLIQQTTNDPKTKATLLHLIESKFQEWLVETDNIRQINDLINMKR</sequence>
<dbReference type="AlphaFoldDB" id="Q54U82"/>
<evidence type="ECO:0000256" key="1">
    <source>
        <dbReference type="ARBA" id="ARBA00008848"/>
    </source>
</evidence>
<dbReference type="VEuPathDB" id="AmoebaDB:DDB_G0281221"/>
<dbReference type="PANTHER" id="PTHR16052">
    <property type="entry name" value="TBCC DOMAIN-CONTAINING PROTEIN 1"/>
    <property type="match status" value="1"/>
</dbReference>
<dbReference type="Proteomes" id="UP000002195">
    <property type="component" value="Unassembled WGS sequence"/>
</dbReference>
<feature type="compositionally biased region" description="Acidic residues" evidence="2">
    <location>
        <begin position="323"/>
        <end position="336"/>
    </location>
</feature>
<reference evidence="4 5" key="1">
    <citation type="journal article" date="2005" name="Nature">
        <title>The genome of the social amoeba Dictyostelium discoideum.</title>
        <authorList>
            <consortium name="The Dictyostelium discoideum Sequencing Consortium"/>
            <person name="Eichinger L."/>
            <person name="Pachebat J.A."/>
            <person name="Glockner G."/>
            <person name="Rajandream M.A."/>
            <person name="Sucgang R."/>
            <person name="Berriman M."/>
            <person name="Song J."/>
            <person name="Olsen R."/>
            <person name="Szafranski K."/>
            <person name="Xu Q."/>
            <person name="Tunggal B."/>
            <person name="Kummerfeld S."/>
            <person name="Madera M."/>
            <person name="Konfortov B.A."/>
            <person name="Rivero F."/>
            <person name="Bankier A.T."/>
            <person name="Lehmann R."/>
            <person name="Hamlin N."/>
            <person name="Davies R."/>
            <person name="Gaudet P."/>
            <person name="Fey P."/>
            <person name="Pilcher K."/>
            <person name="Chen G."/>
            <person name="Saunders D."/>
            <person name="Sodergren E."/>
            <person name="Davis P."/>
            <person name="Kerhornou A."/>
            <person name="Nie X."/>
            <person name="Hall N."/>
            <person name="Anjard C."/>
            <person name="Hemphill L."/>
            <person name="Bason N."/>
            <person name="Farbrother P."/>
            <person name="Desany B."/>
            <person name="Just E."/>
            <person name="Morio T."/>
            <person name="Rost R."/>
            <person name="Churcher C."/>
            <person name="Cooper J."/>
            <person name="Haydock S."/>
            <person name="van Driessche N."/>
            <person name="Cronin A."/>
            <person name="Goodhead I."/>
            <person name="Muzny D."/>
            <person name="Mourier T."/>
            <person name="Pain A."/>
            <person name="Lu M."/>
            <person name="Harper D."/>
            <person name="Lindsay R."/>
            <person name="Hauser H."/>
            <person name="James K."/>
            <person name="Quiles M."/>
            <person name="Madan Babu M."/>
            <person name="Saito T."/>
            <person name="Buchrieser C."/>
            <person name="Wardroper A."/>
            <person name="Felder M."/>
            <person name="Thangavelu M."/>
            <person name="Johnson D."/>
            <person name="Knights A."/>
            <person name="Loulseged H."/>
            <person name="Mungall K."/>
            <person name="Oliver K."/>
            <person name="Price C."/>
            <person name="Quail M.A."/>
            <person name="Urushihara H."/>
            <person name="Hernandez J."/>
            <person name="Rabbinowitsch E."/>
            <person name="Steffen D."/>
            <person name="Sanders M."/>
            <person name="Ma J."/>
            <person name="Kohara Y."/>
            <person name="Sharp S."/>
            <person name="Simmonds M."/>
            <person name="Spiegler S."/>
            <person name="Tivey A."/>
            <person name="Sugano S."/>
            <person name="White B."/>
            <person name="Walker D."/>
            <person name="Woodward J."/>
            <person name="Winckler T."/>
            <person name="Tanaka Y."/>
            <person name="Shaulsky G."/>
            <person name="Schleicher M."/>
            <person name="Weinstock G."/>
            <person name="Rosenthal A."/>
            <person name="Cox E.C."/>
            <person name="Chisholm R.L."/>
            <person name="Gibbs R."/>
            <person name="Loomis W.F."/>
            <person name="Platzer M."/>
            <person name="Kay R.R."/>
            <person name="Williams J."/>
            <person name="Dear P.H."/>
            <person name="Noegel A.A."/>
            <person name="Barrell B."/>
            <person name="Kuspa A."/>
        </authorList>
    </citation>
    <scope>NUCLEOTIDE SEQUENCE [LARGE SCALE GENOMIC DNA]</scope>
    <source>
        <strain evidence="4 5">AX4</strain>
    </source>
</reference>
<evidence type="ECO:0000259" key="3">
    <source>
        <dbReference type="PROSITE" id="PS51329"/>
    </source>
</evidence>
<comment type="similarity">
    <text evidence="1">Belongs to the TBCC family.</text>
</comment>
<dbReference type="InterPro" id="IPR017901">
    <property type="entry name" value="C-CAP_CF_C-like"/>
</dbReference>
<evidence type="ECO:0000256" key="2">
    <source>
        <dbReference type="SAM" id="MobiDB-lite"/>
    </source>
</evidence>
<protein>
    <submittedName>
        <fullName evidence="4">Tubulin binding cofactor C domain-containing protein</fullName>
    </submittedName>
</protein>
<dbReference type="OMA" id="ICTISNC"/>
<feature type="compositionally biased region" description="Low complexity" evidence="2">
    <location>
        <begin position="304"/>
        <end position="319"/>
    </location>
</feature>
<feature type="domain" description="C-CAP/cofactor C-like" evidence="3">
    <location>
        <begin position="104"/>
        <end position="242"/>
    </location>
</feature>
<proteinExistence type="inferred from homology"/>
<dbReference type="PhylomeDB" id="Q54U82"/>
<dbReference type="SMR" id="Q54U82"/>
<dbReference type="PANTHER" id="PTHR16052:SF0">
    <property type="entry name" value="TBCC DOMAIN-CONTAINING PROTEIN 1"/>
    <property type="match status" value="1"/>
</dbReference>
<dbReference type="InterPro" id="IPR012945">
    <property type="entry name" value="Tubulin-bd_cofactor_C_dom"/>
</dbReference>
<gene>
    <name evidence="4" type="primary">tbccd</name>
    <name evidence="4" type="ORF">DDB_G0281221</name>
</gene>
<keyword evidence="5" id="KW-1185">Reference proteome</keyword>
<dbReference type="dictyBase" id="DDB_G0281221">
    <property type="gene designation" value="tbccd"/>
</dbReference>
<dbReference type="FunCoup" id="Q54U82">
    <property type="interactions" value="1"/>
</dbReference>
<feature type="compositionally biased region" description="Low complexity" evidence="2">
    <location>
        <begin position="67"/>
        <end position="93"/>
    </location>
</feature>
<dbReference type="Gene3D" id="2.160.20.70">
    <property type="match status" value="1"/>
</dbReference>
<feature type="region of interest" description="Disordered" evidence="2">
    <location>
        <begin position="263"/>
        <end position="336"/>
    </location>
</feature>
<dbReference type="STRING" id="44689.Q54U82"/>
<dbReference type="Pfam" id="PF07986">
    <property type="entry name" value="TBCC"/>
    <property type="match status" value="1"/>
</dbReference>
<dbReference type="InterPro" id="IPR039589">
    <property type="entry name" value="TBCC1"/>
</dbReference>